<accession>A0ABR9R2B7</accession>
<evidence type="ECO:0000313" key="3">
    <source>
        <dbReference type="EMBL" id="MBE5037280.1"/>
    </source>
</evidence>
<proteinExistence type="inferred from homology"/>
<protein>
    <submittedName>
        <fullName evidence="3">Type II toxin-antitoxin system PemK/MazF family toxin</fullName>
    </submittedName>
</protein>
<sequence length="104" mass="11855">MAFKSRPALVLARADTNDFVVLPVSTITHKENIDPVYDVPIDPSIYPNTNLLQVSYVRTHKQTTVHEAELTGVICDLKHEYPDLYIEILDKRESFSQEITNQAL</sequence>
<reference evidence="3 4" key="1">
    <citation type="submission" date="2020-10" db="EMBL/GenBank/DDBJ databases">
        <title>ChiBAC.</title>
        <authorList>
            <person name="Zenner C."/>
            <person name="Hitch T.C.A."/>
            <person name="Clavel T."/>
        </authorList>
    </citation>
    <scope>NUCLEOTIDE SEQUENCE [LARGE SCALE GENOMIC DNA]</scope>
    <source>
        <strain evidence="3 4">DSM 109015</strain>
    </source>
</reference>
<evidence type="ECO:0000256" key="2">
    <source>
        <dbReference type="ARBA" id="ARBA00022649"/>
    </source>
</evidence>
<dbReference type="InterPro" id="IPR003477">
    <property type="entry name" value="PemK-like"/>
</dbReference>
<dbReference type="Gene3D" id="2.30.30.110">
    <property type="match status" value="1"/>
</dbReference>
<name>A0ABR9R2B7_9FIRM</name>
<comment type="caution">
    <text evidence="3">The sequence shown here is derived from an EMBL/GenBank/DDBJ whole genome shotgun (WGS) entry which is preliminary data.</text>
</comment>
<dbReference type="Pfam" id="PF02452">
    <property type="entry name" value="PemK_toxin"/>
    <property type="match status" value="1"/>
</dbReference>
<comment type="similarity">
    <text evidence="1">Belongs to the PemK/MazF family.</text>
</comment>
<evidence type="ECO:0000256" key="1">
    <source>
        <dbReference type="ARBA" id="ARBA00007521"/>
    </source>
</evidence>
<evidence type="ECO:0000313" key="4">
    <source>
        <dbReference type="Proteomes" id="UP000768567"/>
    </source>
</evidence>
<keyword evidence="4" id="KW-1185">Reference proteome</keyword>
<dbReference type="Proteomes" id="UP000768567">
    <property type="component" value="Unassembled WGS sequence"/>
</dbReference>
<dbReference type="EMBL" id="JADCKC010000002">
    <property type="protein sequence ID" value="MBE5037280.1"/>
    <property type="molecule type" value="Genomic_DNA"/>
</dbReference>
<organism evidence="3 4">
    <name type="scientific">Gemmiger gallinarum</name>
    <dbReference type="NCBI Taxonomy" id="2779354"/>
    <lineage>
        <taxon>Bacteria</taxon>
        <taxon>Bacillati</taxon>
        <taxon>Bacillota</taxon>
        <taxon>Clostridia</taxon>
        <taxon>Eubacteriales</taxon>
        <taxon>Gemmiger</taxon>
    </lineage>
</organism>
<gene>
    <name evidence="3" type="ORF">INF35_05750</name>
</gene>
<keyword evidence="2" id="KW-1277">Toxin-antitoxin system</keyword>
<dbReference type="InterPro" id="IPR011067">
    <property type="entry name" value="Plasmid_toxin/cell-grow_inhib"/>
</dbReference>